<dbReference type="AlphaFoldDB" id="T1JP51"/>
<dbReference type="SUPFAM" id="SSF53474">
    <property type="entry name" value="alpha/beta-Hydrolases"/>
    <property type="match status" value="1"/>
</dbReference>
<dbReference type="STRING" id="126957.T1JP51"/>
<dbReference type="InterPro" id="IPR029058">
    <property type="entry name" value="AB_hydrolase_fold"/>
</dbReference>
<dbReference type="InterPro" id="IPR002018">
    <property type="entry name" value="CarbesteraseB"/>
</dbReference>
<reference evidence="4" key="2">
    <citation type="submission" date="2015-02" db="UniProtKB">
        <authorList>
            <consortium name="EnsemblMetazoa"/>
        </authorList>
    </citation>
    <scope>IDENTIFICATION</scope>
</reference>
<evidence type="ECO:0000256" key="2">
    <source>
        <dbReference type="ARBA" id="ARBA00023180"/>
    </source>
</evidence>
<evidence type="ECO:0000313" key="5">
    <source>
        <dbReference type="Proteomes" id="UP000014500"/>
    </source>
</evidence>
<feature type="domain" description="Carboxylesterase type B" evidence="3">
    <location>
        <begin position="112"/>
        <end position="432"/>
    </location>
</feature>
<sequence>MTSVVEKSAILIRVVQNLNARLSESGGAEIRRDIYHSSQRGFKKIEIIICMVHLIDKCWHLKVRNAFESFLDHNYKRLRVVGSFHFGCYNGNETFSFQCSQLILRSLIIFFFSNNFYGLFQRVILQSGSALAHWSLVKDPLKYAVQLATTLECPTSDKDEIMKCLRGMPVEDFLDANVQAPEHLTAFGPTIDGTVIPNEPERLMQSVQEGNNGLLHDLMFGVTSTEGSFPFGQEDFIKGFETDKRDRITRTFVRNLYTYHMNEIYAVLTNEYTDWTKGTQHPTNTRDCTMEMFGDAQYVAPVVRAGILHSMVQPNTYFYVFDYQAKDGDYPQRLGCFHGEELAYIFGAPLVEGGLTFMQKNYSKTEKTMSEAIIKFWTNFARYGEPNDIEKKVGKDVSNVEENPDNDAKNKNRFAKLAWPQFEHVHQKYLSIVN</sequence>
<dbReference type="Proteomes" id="UP000014500">
    <property type="component" value="Unassembled WGS sequence"/>
</dbReference>
<comment type="similarity">
    <text evidence="1">Belongs to the type-B carboxylesterase/lipase family.</text>
</comment>
<accession>T1JP51</accession>
<keyword evidence="2" id="KW-0325">Glycoprotein</keyword>
<dbReference type="Gene3D" id="3.40.50.1820">
    <property type="entry name" value="alpha/beta hydrolase"/>
    <property type="match status" value="1"/>
</dbReference>
<name>T1JP51_STRMM</name>
<dbReference type="PANTHER" id="PTHR43903">
    <property type="entry name" value="NEUROLIGIN"/>
    <property type="match status" value="1"/>
</dbReference>
<dbReference type="eggNOG" id="KOG1516">
    <property type="taxonomic scope" value="Eukaryota"/>
</dbReference>
<dbReference type="EnsemblMetazoa" id="SMAR015627-RA">
    <property type="protein sequence ID" value="SMAR015627-PA"/>
    <property type="gene ID" value="SMAR015627"/>
</dbReference>
<evidence type="ECO:0000256" key="1">
    <source>
        <dbReference type="ARBA" id="ARBA00005964"/>
    </source>
</evidence>
<organism evidence="4 5">
    <name type="scientific">Strigamia maritima</name>
    <name type="common">European centipede</name>
    <name type="synonym">Geophilus maritimus</name>
    <dbReference type="NCBI Taxonomy" id="126957"/>
    <lineage>
        <taxon>Eukaryota</taxon>
        <taxon>Metazoa</taxon>
        <taxon>Ecdysozoa</taxon>
        <taxon>Arthropoda</taxon>
        <taxon>Myriapoda</taxon>
        <taxon>Chilopoda</taxon>
        <taxon>Pleurostigmophora</taxon>
        <taxon>Geophilomorpha</taxon>
        <taxon>Linotaeniidae</taxon>
        <taxon>Strigamia</taxon>
    </lineage>
</organism>
<dbReference type="Pfam" id="PF00135">
    <property type="entry name" value="COesterase"/>
    <property type="match status" value="1"/>
</dbReference>
<evidence type="ECO:0000313" key="4">
    <source>
        <dbReference type="EnsemblMetazoa" id="SMAR015627-PA"/>
    </source>
</evidence>
<keyword evidence="5" id="KW-1185">Reference proteome</keyword>
<dbReference type="PhylomeDB" id="T1JP51"/>
<evidence type="ECO:0000259" key="3">
    <source>
        <dbReference type="Pfam" id="PF00135"/>
    </source>
</evidence>
<dbReference type="HOGENOM" id="CLU_632117_0_0_1"/>
<protein>
    <recommendedName>
        <fullName evidence="3">Carboxylesterase type B domain-containing protein</fullName>
    </recommendedName>
</protein>
<proteinExistence type="inferred from homology"/>
<dbReference type="InterPro" id="IPR051093">
    <property type="entry name" value="Neuroligin/BSAL"/>
</dbReference>
<dbReference type="EMBL" id="JH431849">
    <property type="status" value="NOT_ANNOTATED_CDS"/>
    <property type="molecule type" value="Genomic_DNA"/>
</dbReference>
<dbReference type="OMA" id="ASAYWAI"/>
<reference evidence="5" key="1">
    <citation type="submission" date="2011-05" db="EMBL/GenBank/DDBJ databases">
        <authorList>
            <person name="Richards S.R."/>
            <person name="Qu J."/>
            <person name="Jiang H."/>
            <person name="Jhangiani S.N."/>
            <person name="Agravi P."/>
            <person name="Goodspeed R."/>
            <person name="Gross S."/>
            <person name="Mandapat C."/>
            <person name="Jackson L."/>
            <person name="Mathew T."/>
            <person name="Pu L."/>
            <person name="Thornton R."/>
            <person name="Saada N."/>
            <person name="Wilczek-Boney K.B."/>
            <person name="Lee S."/>
            <person name="Kovar C."/>
            <person name="Wu Y."/>
            <person name="Scherer S.E."/>
            <person name="Worley K.C."/>
            <person name="Muzny D.M."/>
            <person name="Gibbs R."/>
        </authorList>
    </citation>
    <scope>NUCLEOTIDE SEQUENCE</scope>
    <source>
        <strain evidence="5">Brora</strain>
    </source>
</reference>